<protein>
    <recommendedName>
        <fullName evidence="3">Reverse transcriptase domain-containing protein</fullName>
    </recommendedName>
</protein>
<comment type="caution">
    <text evidence="1">The sequence shown here is derived from an EMBL/GenBank/DDBJ whole genome shotgun (WGS) entry which is preliminary data.</text>
</comment>
<reference evidence="1" key="1">
    <citation type="journal article" date="2023" name="Plant J.">
        <title>Genome sequences and population genomics provide insights into the demographic history, inbreeding, and mutation load of two 'living fossil' tree species of Dipteronia.</title>
        <authorList>
            <person name="Feng Y."/>
            <person name="Comes H.P."/>
            <person name="Chen J."/>
            <person name="Zhu S."/>
            <person name="Lu R."/>
            <person name="Zhang X."/>
            <person name="Li P."/>
            <person name="Qiu J."/>
            <person name="Olsen K.M."/>
            <person name="Qiu Y."/>
        </authorList>
    </citation>
    <scope>NUCLEOTIDE SEQUENCE</scope>
    <source>
        <strain evidence="1">KIB01</strain>
    </source>
</reference>
<sequence length="272" mass="29829">MMERLGFLTRWVSHVMECVSTVSFSFLVNGEVCGSLKPRLGLRQGGPLSSYLFLVCDEGLSGLLHETVHKGELSGLKYGRTWPVISHLLFTDDSLFFTKAKDDDCIVIRRTLDDCFDAYRQLVNFGKSVMSVSKAISSIKGDRLANIIGVKRVLCHESSRVDNSLTWLYTSNGEYSVKSGYNLGMVQLISHNSQFVYGTIEALGAYLTAGPMSSCSALIPFCAFELFGYKQVIGAPMGQVSLERIGASSSNFKVRLLCVLVPYSLVVVASPS</sequence>
<evidence type="ECO:0000313" key="1">
    <source>
        <dbReference type="EMBL" id="KAK2645863.1"/>
    </source>
</evidence>
<evidence type="ECO:0000313" key="2">
    <source>
        <dbReference type="Proteomes" id="UP001280121"/>
    </source>
</evidence>
<dbReference type="AlphaFoldDB" id="A0AAD9U1Q5"/>
<dbReference type="EMBL" id="JANJYI010000006">
    <property type="protein sequence ID" value="KAK2645863.1"/>
    <property type="molecule type" value="Genomic_DNA"/>
</dbReference>
<dbReference type="Proteomes" id="UP001280121">
    <property type="component" value="Unassembled WGS sequence"/>
</dbReference>
<proteinExistence type="predicted"/>
<accession>A0AAD9U1Q5</accession>
<keyword evidence="2" id="KW-1185">Reference proteome</keyword>
<gene>
    <name evidence="1" type="ORF">Ddye_021058</name>
</gene>
<name>A0AAD9U1Q5_9ROSI</name>
<evidence type="ECO:0008006" key="3">
    <source>
        <dbReference type="Google" id="ProtNLM"/>
    </source>
</evidence>
<organism evidence="1 2">
    <name type="scientific">Dipteronia dyeriana</name>
    <dbReference type="NCBI Taxonomy" id="168575"/>
    <lineage>
        <taxon>Eukaryota</taxon>
        <taxon>Viridiplantae</taxon>
        <taxon>Streptophyta</taxon>
        <taxon>Embryophyta</taxon>
        <taxon>Tracheophyta</taxon>
        <taxon>Spermatophyta</taxon>
        <taxon>Magnoliopsida</taxon>
        <taxon>eudicotyledons</taxon>
        <taxon>Gunneridae</taxon>
        <taxon>Pentapetalae</taxon>
        <taxon>rosids</taxon>
        <taxon>malvids</taxon>
        <taxon>Sapindales</taxon>
        <taxon>Sapindaceae</taxon>
        <taxon>Hippocastanoideae</taxon>
        <taxon>Acereae</taxon>
        <taxon>Dipteronia</taxon>
    </lineage>
</organism>